<protein>
    <submittedName>
        <fullName evidence="3">AsmA family protein</fullName>
    </submittedName>
</protein>
<dbReference type="InterPro" id="IPR007844">
    <property type="entry name" value="AsmA"/>
</dbReference>
<dbReference type="Proteomes" id="UP000253676">
    <property type="component" value="Unassembled WGS sequence"/>
</dbReference>
<keyword evidence="1" id="KW-1133">Transmembrane helix</keyword>
<evidence type="ECO:0000313" key="4">
    <source>
        <dbReference type="Proteomes" id="UP000253676"/>
    </source>
</evidence>
<keyword evidence="1" id="KW-0812">Transmembrane</keyword>
<keyword evidence="1" id="KW-0472">Membrane</keyword>
<feature type="domain" description="AsmA" evidence="2">
    <location>
        <begin position="22"/>
        <end position="161"/>
    </location>
</feature>
<keyword evidence="4" id="KW-1185">Reference proteome</keyword>
<dbReference type="AlphaFoldDB" id="A0A366B0L0"/>
<evidence type="ECO:0000256" key="1">
    <source>
        <dbReference type="SAM" id="Phobius"/>
    </source>
</evidence>
<dbReference type="Pfam" id="PF05170">
    <property type="entry name" value="AsmA"/>
    <property type="match status" value="1"/>
</dbReference>
<dbReference type="InterPro" id="IPR052894">
    <property type="entry name" value="AsmA-related"/>
</dbReference>
<accession>A0A366B0L0</accession>
<dbReference type="GO" id="GO:0005886">
    <property type="term" value="C:plasma membrane"/>
    <property type="evidence" value="ECO:0007669"/>
    <property type="project" value="TreeGrafter"/>
</dbReference>
<feature type="transmembrane region" description="Helical" evidence="1">
    <location>
        <begin position="24"/>
        <end position="46"/>
    </location>
</feature>
<dbReference type="PANTHER" id="PTHR30441:SF8">
    <property type="entry name" value="DUF748 DOMAIN-CONTAINING PROTEIN"/>
    <property type="match status" value="1"/>
</dbReference>
<evidence type="ECO:0000313" key="3">
    <source>
        <dbReference type="EMBL" id="RBN49684.1"/>
    </source>
</evidence>
<comment type="caution">
    <text evidence="3">The sequence shown here is derived from an EMBL/GenBank/DDBJ whole genome shotgun (WGS) entry which is preliminary data.</text>
</comment>
<sequence>MNQYLQRTKSYFQTINFRKIIKRIGFLFLGIVAFLVIASAVLSVYFKNNKEEIVTQINAKINENITGTIVIGDINYKFFKGFPNMTLALSQVELKDSLWALHKRTLLKAEQIEVRVNVLGLLSNEINIDKIEIQQATLHLFKGKNGIVNTNIFRPKPKSKKSKSSTDSKVKEVVLDQVHFISENQMGHKLFDFNIVALRSQIDHDNENWHTNLYLKTLAKSMAFNTKRGSFIQNRMVEGVLKVDFSEPKNQISVATENFGIGEEFFDINAHFSLDKNKSPFDIAIKTTILWRDASALLSANISTKINQFDLKKPIDVGCTIIGDMNVTGDPEIVVTTKIKNNELKIPDGIITDCSFGATFTNQYKKGAGCNDINSTITLTDFSGKYKTIPFAIPIGIISNFEKTTAAGSFKSDFPVSRLNEIVNEDLMHFSDGQAKVNLDFKFDVVNLKIQKPLFTGSVAVKNATVNYGPRNLTFVKTDIQLDFTEQALLIKKINFKDRRNMVFMEGKIDNFLTLYYENPEKMVVNWDIYAPFLDVKQFIGVFTSTGKKAPKTKDKKDDFSDELYSVIEMSQMALNVKADKIVYSKLEATNAKATILLLNNKLIVKNGWVQSVGGNIAFDGELVPDGDDFLLESNAKINRVNIGRFLAGLNNFGIQSFEPKNIEGFLTASAALKGKLLSGGELKTNSLSGAAKFKVAQGALIDFKPITNIGKFAFPFRNVNHIVFSDLSGNFKINGDLVNVNDLKVSSNVLNLDVNGVYSFNRGTNLAMTIPLRNPKNDELITDEAEKAEKRTKGIVLHLLAVDVDGKIKIRWNKDHEKL</sequence>
<dbReference type="RefSeq" id="WP_113636508.1">
    <property type="nucleotide sequence ID" value="NZ_QNUX01000011.1"/>
</dbReference>
<proteinExistence type="predicted"/>
<organism evidence="3 4">
    <name type="scientific">Flavobacterium psychrolimnae</name>
    <dbReference type="NCBI Taxonomy" id="249351"/>
    <lineage>
        <taxon>Bacteria</taxon>
        <taxon>Pseudomonadati</taxon>
        <taxon>Bacteroidota</taxon>
        <taxon>Flavobacteriia</taxon>
        <taxon>Flavobacteriales</taxon>
        <taxon>Flavobacteriaceae</taxon>
        <taxon>Flavobacterium</taxon>
    </lineage>
</organism>
<dbReference type="EMBL" id="QNUX01000011">
    <property type="protein sequence ID" value="RBN49684.1"/>
    <property type="molecule type" value="Genomic_DNA"/>
</dbReference>
<dbReference type="OrthoDB" id="1489065at2"/>
<gene>
    <name evidence="3" type="ORF">DR980_12120</name>
</gene>
<reference evidence="3 4" key="1">
    <citation type="submission" date="2018-07" db="EMBL/GenBank/DDBJ databases">
        <title>Complete genome sequence of Flavobacterium psychrolimnae LMG 22018.</title>
        <authorList>
            <person name="Kim D.-U."/>
        </authorList>
    </citation>
    <scope>NUCLEOTIDE SEQUENCE [LARGE SCALE GENOMIC DNA]</scope>
    <source>
        <strain evidence="3 4">LMG 22018</strain>
    </source>
</reference>
<name>A0A366B0L0_9FLAO</name>
<evidence type="ECO:0000259" key="2">
    <source>
        <dbReference type="Pfam" id="PF05170"/>
    </source>
</evidence>
<dbReference type="GO" id="GO:0090313">
    <property type="term" value="P:regulation of protein targeting to membrane"/>
    <property type="evidence" value="ECO:0007669"/>
    <property type="project" value="TreeGrafter"/>
</dbReference>
<dbReference type="PANTHER" id="PTHR30441">
    <property type="entry name" value="DUF748 DOMAIN-CONTAINING PROTEIN"/>
    <property type="match status" value="1"/>
</dbReference>